<proteinExistence type="predicted"/>
<protein>
    <submittedName>
        <fullName evidence="1">Uncharacterized protein</fullName>
    </submittedName>
</protein>
<organism evidence="1">
    <name type="scientific">marine metagenome</name>
    <dbReference type="NCBI Taxonomy" id="408172"/>
    <lineage>
        <taxon>unclassified sequences</taxon>
        <taxon>metagenomes</taxon>
        <taxon>ecological metagenomes</taxon>
    </lineage>
</organism>
<reference evidence="1" key="1">
    <citation type="submission" date="2018-05" db="EMBL/GenBank/DDBJ databases">
        <authorList>
            <person name="Lanie J.A."/>
            <person name="Ng W.-L."/>
            <person name="Kazmierczak K.M."/>
            <person name="Andrzejewski T.M."/>
            <person name="Davidsen T.M."/>
            <person name="Wayne K.J."/>
            <person name="Tettelin H."/>
            <person name="Glass J.I."/>
            <person name="Rusch D."/>
            <person name="Podicherti R."/>
            <person name="Tsui H.-C.T."/>
            <person name="Winkler M.E."/>
        </authorList>
    </citation>
    <scope>NUCLEOTIDE SEQUENCE</scope>
</reference>
<evidence type="ECO:0000313" key="1">
    <source>
        <dbReference type="EMBL" id="SVA36866.1"/>
    </source>
</evidence>
<name>A0A381V8Z7_9ZZZZ</name>
<feature type="non-terminal residue" evidence="1">
    <location>
        <position position="27"/>
    </location>
</feature>
<dbReference type="EMBL" id="UINC01008180">
    <property type="protein sequence ID" value="SVA36866.1"/>
    <property type="molecule type" value="Genomic_DNA"/>
</dbReference>
<accession>A0A381V8Z7</accession>
<gene>
    <name evidence="1" type="ORF">METZ01_LOCUS89720</name>
</gene>
<sequence length="27" mass="3049">MGYGDDLMVTGEVKSLQQKYPNSKFIV</sequence>
<dbReference type="AlphaFoldDB" id="A0A381V8Z7"/>